<evidence type="ECO:0000313" key="3">
    <source>
        <dbReference type="EMBL" id="KGD62443.1"/>
    </source>
</evidence>
<evidence type="ECO:0000259" key="2">
    <source>
        <dbReference type="Pfam" id="PF09413"/>
    </source>
</evidence>
<feature type="transmembrane region" description="Helical" evidence="1">
    <location>
        <begin position="86"/>
        <end position="105"/>
    </location>
</feature>
<keyword evidence="4" id="KW-1185">Reference proteome</keyword>
<dbReference type="Pfam" id="PF09413">
    <property type="entry name" value="DUF2007"/>
    <property type="match status" value="1"/>
</dbReference>
<sequence>MKRVFHARDGIEAHMLADLLDQVGIMAQVQGDMLQGAVGELPAAGLASVWVAESDESRAREVIAEFETSQPADTVQAARPEAQRSFTQGLLLGMVIGAVVMLMLLR</sequence>
<dbReference type="EMBL" id="ARXU01000002">
    <property type="protein sequence ID" value="KGD62443.1"/>
    <property type="molecule type" value="Genomic_DNA"/>
</dbReference>
<name>A0ABR4WFW9_9GAMM</name>
<evidence type="ECO:0000256" key="1">
    <source>
        <dbReference type="SAM" id="Phobius"/>
    </source>
</evidence>
<organism evidence="3 4">
    <name type="scientific">Alcanivorax jadensis T9</name>
    <dbReference type="NCBI Taxonomy" id="1177181"/>
    <lineage>
        <taxon>Bacteria</taxon>
        <taxon>Pseudomonadati</taxon>
        <taxon>Pseudomonadota</taxon>
        <taxon>Gammaproteobacteria</taxon>
        <taxon>Oceanospirillales</taxon>
        <taxon>Alcanivoracaceae</taxon>
        <taxon>Alcanivorax</taxon>
    </lineage>
</organism>
<dbReference type="RefSeq" id="WP_035245177.1">
    <property type="nucleotide sequence ID" value="NZ_ARXU01000002.1"/>
</dbReference>
<keyword evidence="1" id="KW-0812">Transmembrane</keyword>
<dbReference type="Gene3D" id="3.30.70.790">
    <property type="entry name" value="UreE, C-terminal domain"/>
    <property type="match status" value="1"/>
</dbReference>
<protein>
    <recommendedName>
        <fullName evidence="2">DUF2007 domain-containing protein</fullName>
    </recommendedName>
</protein>
<reference evidence="3 4" key="1">
    <citation type="submission" date="2012-09" db="EMBL/GenBank/DDBJ databases">
        <title>Genome Sequence of alkane-degrading Bacterium Alcanivorax jadensis T9.</title>
        <authorList>
            <person name="Lai Q."/>
            <person name="Shao Z."/>
        </authorList>
    </citation>
    <scope>NUCLEOTIDE SEQUENCE [LARGE SCALE GENOMIC DNA]</scope>
    <source>
        <strain evidence="3 4">T9</strain>
    </source>
</reference>
<evidence type="ECO:0000313" key="4">
    <source>
        <dbReference type="Proteomes" id="UP000029443"/>
    </source>
</evidence>
<feature type="domain" description="DUF2007" evidence="2">
    <location>
        <begin position="1"/>
        <end position="67"/>
    </location>
</feature>
<gene>
    <name evidence="3" type="ORF">T9A_00734</name>
</gene>
<accession>A0ABR4WFW9</accession>
<proteinExistence type="predicted"/>
<keyword evidence="1" id="KW-0472">Membrane</keyword>
<dbReference type="InterPro" id="IPR018551">
    <property type="entry name" value="DUF2007"/>
</dbReference>
<keyword evidence="1" id="KW-1133">Transmembrane helix</keyword>
<comment type="caution">
    <text evidence="3">The sequence shown here is derived from an EMBL/GenBank/DDBJ whole genome shotgun (WGS) entry which is preliminary data.</text>
</comment>
<dbReference type="Proteomes" id="UP000029443">
    <property type="component" value="Unassembled WGS sequence"/>
</dbReference>